<dbReference type="RefSeq" id="WP_123691821.1">
    <property type="nucleotide sequence ID" value="NZ_AP019700.1"/>
</dbReference>
<evidence type="ECO:0000256" key="13">
    <source>
        <dbReference type="PROSITE-ProRule" id="PRU00560"/>
    </source>
</evidence>
<dbReference type="PANTHER" id="PTHR11070:SF2">
    <property type="entry name" value="ATP-DEPENDENT DNA HELICASE SRS2"/>
    <property type="match status" value="1"/>
</dbReference>
<evidence type="ECO:0000256" key="12">
    <source>
        <dbReference type="ARBA" id="ARBA00048988"/>
    </source>
</evidence>
<keyword evidence="6" id="KW-0238">DNA-binding</keyword>
<keyword evidence="5 13" id="KW-0067">ATP-binding</keyword>
<evidence type="ECO:0000256" key="3">
    <source>
        <dbReference type="ARBA" id="ARBA00022801"/>
    </source>
</evidence>
<dbReference type="InterPro" id="IPR000212">
    <property type="entry name" value="DNA_helicase_UvrD/REP"/>
</dbReference>
<evidence type="ECO:0000313" key="18">
    <source>
        <dbReference type="Proteomes" id="UP000278222"/>
    </source>
</evidence>
<dbReference type="InterPro" id="IPR013986">
    <property type="entry name" value="DExx_box_DNA_helicase_dom_sf"/>
</dbReference>
<evidence type="ECO:0000256" key="1">
    <source>
        <dbReference type="ARBA" id="ARBA00009922"/>
    </source>
</evidence>
<comment type="similarity">
    <text evidence="1">Belongs to the helicase family. UvrD subfamily.</text>
</comment>
<evidence type="ECO:0000256" key="6">
    <source>
        <dbReference type="ARBA" id="ARBA00023125"/>
    </source>
</evidence>
<dbReference type="SUPFAM" id="SSF52540">
    <property type="entry name" value="P-loop containing nucleoside triphosphate hydrolases"/>
    <property type="match status" value="1"/>
</dbReference>
<dbReference type="PROSITE" id="PS51217">
    <property type="entry name" value="UVRD_HELICASE_CTER"/>
    <property type="match status" value="1"/>
</dbReference>
<feature type="region of interest" description="Disordered" evidence="14">
    <location>
        <begin position="678"/>
        <end position="699"/>
    </location>
</feature>
<evidence type="ECO:0000256" key="9">
    <source>
        <dbReference type="ARBA" id="ARBA00034617"/>
    </source>
</evidence>
<sequence>MPESPAVPTAGPPWLANLNPAQRAAVETVDGPVLVLAGAGTGKTRVLTARLSYILLTRRAWPSQILAVTFTNKAAREMRERVGHMIGDAVEGLWLGTFHSVAARILRRHAELVGLKQNFTILDTDDQLRLVKQLLQAEGIDDKRWPPRTVLGAIERWKDRGLTPAQVPGDEAVGEVAGGKLLRIYEQYQERLRTVNAVDFGDLLLHNLTLFLTRPEVLAEYHRRFKYLLVDEYQDTNVAQYLWLRLLAQEHRNLCCVGDDDQSIYGWRGAEIGNILRFEADFPGASIVRLEQNYRSTAPILAAASGLIAKNAGRLGKTLWTESSGGERVRIHGLWDGEAEARWVGEEIEARQRDGTGLSQMAILVRAGFQTREFEERLLKLGVAYRVFGGPRFYERQEIRDALAYLRLVHQPDDDLAFERIVNLPRRGLGDVALRAVHQRARGQGASMTAAASGLVADGATGELKPAARKALGLFLDDLDRWRRMAADQPHTDVARTVLDESGYTRMWQADRSPDAPGRLENLKELVVAMAEFENLAGFLEHVSLVMENADASGGEMVTLMTLHAAKGLEFDCVFLPGWEEGLFPHPRALDEKGTAGLEEERRLAYVGLTRARRRAYVSFAANRRIYNQWTAAIPSRFVDELPKDMVELTADQGLYGSGGFQTGFGAGGAAEPRWSYAASQPRGDVAPTPSRPPPMVLEGKSRTVAPRAAPKVPFQRGDRVFHAKFGYGDVTAVDGDKLSIRFDKAGEKSVIHSFVQPAEQAGQA</sequence>
<keyword evidence="4 13" id="KW-0347">Helicase</keyword>
<keyword evidence="18" id="KW-1185">Reference proteome</keyword>
<dbReference type="GO" id="GO:0003677">
    <property type="term" value="F:DNA binding"/>
    <property type="evidence" value="ECO:0007669"/>
    <property type="project" value="UniProtKB-KW"/>
</dbReference>
<dbReference type="Gene3D" id="3.40.50.300">
    <property type="entry name" value="P-loop containing nucleotide triphosphate hydrolases"/>
    <property type="match status" value="2"/>
</dbReference>
<dbReference type="CDD" id="cd17932">
    <property type="entry name" value="DEXQc_UvrD"/>
    <property type="match status" value="1"/>
</dbReference>
<dbReference type="EMBL" id="RJKX01000015">
    <property type="protein sequence ID" value="ROP84132.1"/>
    <property type="molecule type" value="Genomic_DNA"/>
</dbReference>
<dbReference type="FunFam" id="1.10.10.160:FF:000001">
    <property type="entry name" value="ATP-dependent DNA helicase"/>
    <property type="match status" value="1"/>
</dbReference>
<keyword evidence="7" id="KW-0413">Isomerase</keyword>
<evidence type="ECO:0000256" key="7">
    <source>
        <dbReference type="ARBA" id="ARBA00023235"/>
    </source>
</evidence>
<dbReference type="GO" id="GO:0000725">
    <property type="term" value="P:recombinational repair"/>
    <property type="evidence" value="ECO:0007669"/>
    <property type="project" value="TreeGrafter"/>
</dbReference>
<dbReference type="Pfam" id="PF00580">
    <property type="entry name" value="UvrD-helicase"/>
    <property type="match status" value="1"/>
</dbReference>
<dbReference type="PANTHER" id="PTHR11070">
    <property type="entry name" value="UVRD / RECB / PCRA DNA HELICASE FAMILY MEMBER"/>
    <property type="match status" value="1"/>
</dbReference>
<dbReference type="Pfam" id="PF13361">
    <property type="entry name" value="UvrD_C"/>
    <property type="match status" value="2"/>
</dbReference>
<evidence type="ECO:0000256" key="10">
    <source>
        <dbReference type="ARBA" id="ARBA00034808"/>
    </source>
</evidence>
<dbReference type="GO" id="GO:0016887">
    <property type="term" value="F:ATP hydrolysis activity"/>
    <property type="evidence" value="ECO:0007669"/>
    <property type="project" value="RHEA"/>
</dbReference>
<evidence type="ECO:0000256" key="14">
    <source>
        <dbReference type="SAM" id="MobiDB-lite"/>
    </source>
</evidence>
<evidence type="ECO:0000256" key="5">
    <source>
        <dbReference type="ARBA" id="ARBA00022840"/>
    </source>
</evidence>
<evidence type="ECO:0000256" key="11">
    <source>
        <dbReference type="ARBA" id="ARBA00034923"/>
    </source>
</evidence>
<comment type="catalytic activity">
    <reaction evidence="12">
        <text>ATP + H2O = ADP + phosphate + H(+)</text>
        <dbReference type="Rhea" id="RHEA:13065"/>
        <dbReference type="ChEBI" id="CHEBI:15377"/>
        <dbReference type="ChEBI" id="CHEBI:15378"/>
        <dbReference type="ChEBI" id="CHEBI:30616"/>
        <dbReference type="ChEBI" id="CHEBI:43474"/>
        <dbReference type="ChEBI" id="CHEBI:456216"/>
        <dbReference type="EC" id="5.6.2.4"/>
    </reaction>
</comment>
<dbReference type="GO" id="GO:0033202">
    <property type="term" value="C:DNA helicase complex"/>
    <property type="evidence" value="ECO:0007669"/>
    <property type="project" value="TreeGrafter"/>
</dbReference>
<evidence type="ECO:0000256" key="4">
    <source>
        <dbReference type="ARBA" id="ARBA00022806"/>
    </source>
</evidence>
<dbReference type="GO" id="GO:0005829">
    <property type="term" value="C:cytosol"/>
    <property type="evidence" value="ECO:0007669"/>
    <property type="project" value="TreeGrafter"/>
</dbReference>
<dbReference type="OrthoDB" id="9806690at2"/>
<dbReference type="GO" id="GO:0005524">
    <property type="term" value="F:ATP binding"/>
    <property type="evidence" value="ECO:0007669"/>
    <property type="project" value="UniProtKB-UniRule"/>
</dbReference>
<evidence type="ECO:0000256" key="8">
    <source>
        <dbReference type="ARBA" id="ARBA00025289"/>
    </source>
</evidence>
<dbReference type="FunFam" id="3.40.50.300:FF:001890">
    <property type="entry name" value="DNA helicase"/>
    <property type="match status" value="1"/>
</dbReference>
<dbReference type="GO" id="GO:0043138">
    <property type="term" value="F:3'-5' DNA helicase activity"/>
    <property type="evidence" value="ECO:0007669"/>
    <property type="project" value="UniProtKB-EC"/>
</dbReference>
<dbReference type="InterPro" id="IPR014016">
    <property type="entry name" value="UvrD-like_ATP-bd"/>
</dbReference>
<dbReference type="Gene3D" id="1.10.10.160">
    <property type="match status" value="1"/>
</dbReference>
<dbReference type="Proteomes" id="UP000278222">
    <property type="component" value="Unassembled WGS sequence"/>
</dbReference>
<organism evidence="17 18">
    <name type="scientific">Stella humosa</name>
    <dbReference type="NCBI Taxonomy" id="94"/>
    <lineage>
        <taxon>Bacteria</taxon>
        <taxon>Pseudomonadati</taxon>
        <taxon>Pseudomonadota</taxon>
        <taxon>Alphaproteobacteria</taxon>
        <taxon>Rhodospirillales</taxon>
        <taxon>Stellaceae</taxon>
        <taxon>Stella</taxon>
    </lineage>
</organism>
<dbReference type="InterPro" id="IPR027417">
    <property type="entry name" value="P-loop_NTPase"/>
</dbReference>
<dbReference type="InterPro" id="IPR014017">
    <property type="entry name" value="DNA_helicase_UvrD-like_C"/>
</dbReference>
<comment type="catalytic activity">
    <reaction evidence="9">
        <text>Couples ATP hydrolysis with the unwinding of duplex DNA by translocating in the 3'-5' direction.</text>
        <dbReference type="EC" id="5.6.2.4"/>
    </reaction>
</comment>
<comment type="caution">
    <text evidence="17">The sequence shown here is derived from an EMBL/GenBank/DDBJ whole genome shotgun (WGS) entry which is preliminary data.</text>
</comment>
<evidence type="ECO:0000259" key="16">
    <source>
        <dbReference type="PROSITE" id="PS51217"/>
    </source>
</evidence>
<reference evidence="17 18" key="1">
    <citation type="submission" date="2018-11" db="EMBL/GenBank/DDBJ databases">
        <title>Genomic Encyclopedia of Type Strains, Phase IV (KMG-IV): sequencing the most valuable type-strain genomes for metagenomic binning, comparative biology and taxonomic classification.</title>
        <authorList>
            <person name="Goeker M."/>
        </authorList>
    </citation>
    <scope>NUCLEOTIDE SEQUENCE [LARGE SCALE GENOMIC DNA]</scope>
    <source>
        <strain evidence="17 18">DSM 5900</strain>
    </source>
</reference>
<gene>
    <name evidence="17" type="ORF">EDC65_3480</name>
</gene>
<keyword evidence="2 13" id="KW-0547">Nucleotide-binding</keyword>
<feature type="domain" description="UvrD-like helicase C-terminal" evidence="16">
    <location>
        <begin position="298"/>
        <end position="568"/>
    </location>
</feature>
<accession>A0A3N1KXB3</accession>
<proteinExistence type="inferred from homology"/>
<evidence type="ECO:0000313" key="17">
    <source>
        <dbReference type="EMBL" id="ROP84132.1"/>
    </source>
</evidence>
<name>A0A3N1KXB3_9PROT</name>
<dbReference type="Gene3D" id="1.10.486.10">
    <property type="entry name" value="PCRA, domain 4"/>
    <property type="match status" value="1"/>
</dbReference>
<dbReference type="PROSITE" id="PS51198">
    <property type="entry name" value="UVRD_HELICASE_ATP_BIND"/>
    <property type="match status" value="1"/>
</dbReference>
<protein>
    <recommendedName>
        <fullName evidence="10">DNA 3'-5' helicase</fullName>
        <ecNumber evidence="10">5.6.2.4</ecNumber>
    </recommendedName>
    <alternativeName>
        <fullName evidence="11">DNA 3'-5' helicase II</fullName>
    </alternativeName>
</protein>
<evidence type="ECO:0000259" key="15">
    <source>
        <dbReference type="PROSITE" id="PS51198"/>
    </source>
</evidence>
<dbReference type="AlphaFoldDB" id="A0A3N1KXB3"/>
<keyword evidence="3 13" id="KW-0378">Hydrolase</keyword>
<dbReference type="EC" id="5.6.2.4" evidence="10"/>
<evidence type="ECO:0000256" key="2">
    <source>
        <dbReference type="ARBA" id="ARBA00022741"/>
    </source>
</evidence>
<dbReference type="CDD" id="cd18807">
    <property type="entry name" value="SF1_C_UvrD"/>
    <property type="match status" value="1"/>
</dbReference>
<feature type="domain" description="UvrD-like helicase ATP-binding" evidence="15">
    <location>
        <begin position="16"/>
        <end position="297"/>
    </location>
</feature>
<feature type="binding site" evidence="13">
    <location>
        <begin position="37"/>
        <end position="44"/>
    </location>
    <ligand>
        <name>ATP</name>
        <dbReference type="ChEBI" id="CHEBI:30616"/>
    </ligand>
</feature>
<comment type="function">
    <text evidence="8">Has both ATPase and helicase activities. Unwinds DNA duplexes with 3' to 5' polarity with respect to the bound strand and initiates unwinding most effectively when a single-stranded region is present. Involved in the post-incision events of nucleotide excision repair and methyl-directed mismatch repair.</text>
</comment>
<dbReference type="GO" id="GO:0009314">
    <property type="term" value="P:response to radiation"/>
    <property type="evidence" value="ECO:0007669"/>
    <property type="project" value="UniProtKB-ARBA"/>
</dbReference>